<dbReference type="AlphaFoldDB" id="A0A438E088"/>
<reference evidence="1 2" key="1">
    <citation type="journal article" date="2018" name="PLoS Genet.">
        <title>Population sequencing reveals clonal diversity and ancestral inbreeding in the grapevine cultivar Chardonnay.</title>
        <authorList>
            <person name="Roach M.J."/>
            <person name="Johnson D.L."/>
            <person name="Bohlmann J."/>
            <person name="van Vuuren H.J."/>
            <person name="Jones S.J."/>
            <person name="Pretorius I.S."/>
            <person name="Schmidt S.A."/>
            <person name="Borneman A.R."/>
        </authorList>
    </citation>
    <scope>NUCLEOTIDE SEQUENCE [LARGE SCALE GENOMIC DNA]</scope>
    <source>
        <strain evidence="2">cv. Chardonnay</strain>
        <tissue evidence="1">Leaf</tissue>
    </source>
</reference>
<name>A0A438E088_VITVI</name>
<evidence type="ECO:0000313" key="2">
    <source>
        <dbReference type="Proteomes" id="UP000288805"/>
    </source>
</evidence>
<dbReference type="Gene3D" id="2.130.10.10">
    <property type="entry name" value="YVTN repeat-like/Quinoprotein amine dehydrogenase"/>
    <property type="match status" value="1"/>
</dbReference>
<proteinExistence type="predicted"/>
<dbReference type="SUPFAM" id="SSF50978">
    <property type="entry name" value="WD40 repeat-like"/>
    <property type="match status" value="1"/>
</dbReference>
<dbReference type="EMBL" id="QGNW01001445">
    <property type="protein sequence ID" value="RVW41194.1"/>
    <property type="molecule type" value="Genomic_DNA"/>
</dbReference>
<dbReference type="PANTHER" id="PTHR45282:SF2">
    <property type="entry name" value="OS03G0858400 PROTEIN"/>
    <property type="match status" value="1"/>
</dbReference>
<evidence type="ECO:0000313" key="1">
    <source>
        <dbReference type="EMBL" id="RVW41194.1"/>
    </source>
</evidence>
<accession>A0A438E088</accession>
<dbReference type="PANTHER" id="PTHR45282">
    <property type="entry name" value="OS03G0858400 PROTEIN"/>
    <property type="match status" value="1"/>
</dbReference>
<comment type="caution">
    <text evidence="1">The sequence shown here is derived from an EMBL/GenBank/DDBJ whole genome shotgun (WGS) entry which is preliminary data.</text>
</comment>
<organism evidence="1 2">
    <name type="scientific">Vitis vinifera</name>
    <name type="common">Grape</name>
    <dbReference type="NCBI Taxonomy" id="29760"/>
    <lineage>
        <taxon>Eukaryota</taxon>
        <taxon>Viridiplantae</taxon>
        <taxon>Streptophyta</taxon>
        <taxon>Embryophyta</taxon>
        <taxon>Tracheophyta</taxon>
        <taxon>Spermatophyta</taxon>
        <taxon>Magnoliopsida</taxon>
        <taxon>eudicotyledons</taxon>
        <taxon>Gunneridae</taxon>
        <taxon>Pentapetalae</taxon>
        <taxon>rosids</taxon>
        <taxon>Vitales</taxon>
        <taxon>Vitaceae</taxon>
        <taxon>Viteae</taxon>
        <taxon>Vitis</taxon>
    </lineage>
</organism>
<gene>
    <name evidence="1" type="ORF">CK203_069804</name>
</gene>
<dbReference type="InterPro" id="IPR015943">
    <property type="entry name" value="WD40/YVTN_repeat-like_dom_sf"/>
</dbReference>
<dbReference type="SMART" id="SM00320">
    <property type="entry name" value="WD40"/>
    <property type="match status" value="1"/>
</dbReference>
<protein>
    <submittedName>
        <fullName evidence="1">Uncharacterized protein</fullName>
    </submittedName>
</protein>
<sequence length="125" mass="13681">MLRQKGLERGVEMGASQQLRSSLTNRRIGLLIIGSDGAARLSVSLQIPFIDEGISTLKTFYCIHGWLYSVAEIVIHRLCCHAGDITCIAWAPEHLPIGDQKSLVLATSSVDKKVKLWVAPPLLTS</sequence>
<dbReference type="Proteomes" id="UP000288805">
    <property type="component" value="Unassembled WGS sequence"/>
</dbReference>
<dbReference type="InterPro" id="IPR036322">
    <property type="entry name" value="WD40_repeat_dom_sf"/>
</dbReference>
<dbReference type="InterPro" id="IPR001680">
    <property type="entry name" value="WD40_rpt"/>
</dbReference>